<protein>
    <recommendedName>
        <fullName evidence="1">Type IV secretion system putative lipoprotein virB7</fullName>
    </recommendedName>
</protein>
<accession>A0AA86IXA6</accession>
<evidence type="ECO:0000256" key="2">
    <source>
        <dbReference type="ARBA" id="ARBA00022729"/>
    </source>
</evidence>
<evidence type="ECO:0000313" key="3">
    <source>
        <dbReference type="EMBL" id="BCU55972.1"/>
    </source>
</evidence>
<sequence length="77" mass="8713">MRKYISVILATFMIAGCSSIPPRQPPVCTASAMIGGQMTTVQIYDIKKINGQTKYRAGYPFNWKYVIRNNFSRSTCQ</sequence>
<evidence type="ECO:0000256" key="1">
    <source>
        <dbReference type="ARBA" id="ARBA00017922"/>
    </source>
</evidence>
<keyword evidence="2" id="KW-0732">Signal</keyword>
<dbReference type="PROSITE" id="PS51257">
    <property type="entry name" value="PROKAR_LIPOPROTEIN"/>
    <property type="match status" value="1"/>
</dbReference>
<dbReference type="InterPro" id="IPR012640">
    <property type="entry name" value="Membr_lipoprot_lipid_attach_CS"/>
</dbReference>
<name>A0AA86IXA6_9ENTR</name>
<dbReference type="Proteomes" id="UP000682928">
    <property type="component" value="Chromosome"/>
</dbReference>
<organism evidence="3 4">
    <name type="scientific">Enterobacter kobei</name>
    <dbReference type="NCBI Taxonomy" id="208224"/>
    <lineage>
        <taxon>Bacteria</taxon>
        <taxon>Pseudomonadati</taxon>
        <taxon>Pseudomonadota</taxon>
        <taxon>Gammaproteobacteria</taxon>
        <taxon>Enterobacterales</taxon>
        <taxon>Enterobacteriaceae</taxon>
        <taxon>Enterobacter</taxon>
        <taxon>Enterobacter cloacae complex</taxon>
    </lineage>
</organism>
<dbReference type="RefSeq" id="WP_088219554.1">
    <property type="nucleotide sequence ID" value="NZ_AP024590.1"/>
</dbReference>
<reference evidence="3" key="1">
    <citation type="submission" date="2021-04" db="EMBL/GenBank/DDBJ databases">
        <title>Difference and commonality of drug resistance evolution in various bacteria. and drug sensitivity profiles.</title>
        <authorList>
            <person name="Maeda T."/>
            <person name="Shibai A."/>
            <person name="Kawada K."/>
            <person name="Kotani H."/>
            <person name="Tarusawa Y."/>
            <person name="Tanabe K."/>
            <person name="Furusawa C."/>
        </authorList>
    </citation>
    <scope>NUCLEOTIDE SEQUENCE</scope>
    <source>
        <strain evidence="3">JCM 8580</strain>
    </source>
</reference>
<gene>
    <name evidence="3" type="ORF">ENKO_25660</name>
</gene>
<evidence type="ECO:0000313" key="4">
    <source>
        <dbReference type="Proteomes" id="UP000682928"/>
    </source>
</evidence>
<dbReference type="Pfam" id="PF08139">
    <property type="entry name" value="LPAM_1"/>
    <property type="match status" value="1"/>
</dbReference>
<dbReference type="AlphaFoldDB" id="A0AA86IXA6"/>
<dbReference type="EMBL" id="AP024590">
    <property type="protein sequence ID" value="BCU55972.1"/>
    <property type="molecule type" value="Genomic_DNA"/>
</dbReference>
<proteinExistence type="predicted"/>